<dbReference type="EMBL" id="BONQ01000052">
    <property type="protein sequence ID" value="GIG45362.1"/>
    <property type="molecule type" value="Genomic_DNA"/>
</dbReference>
<comment type="caution">
    <text evidence="4">The sequence shown here is derived from an EMBL/GenBank/DDBJ whole genome shotgun (WGS) entry which is preliminary data.</text>
</comment>
<evidence type="ECO:0000256" key="2">
    <source>
        <dbReference type="PROSITE-ProRule" id="PRU01213"/>
    </source>
</evidence>
<name>A0A919PKT0_9ACTN</name>
<dbReference type="InterPro" id="IPR008995">
    <property type="entry name" value="Mo/tungstate-bd_C_term_dom"/>
</dbReference>
<dbReference type="Proteomes" id="UP000660611">
    <property type="component" value="Unassembled WGS sequence"/>
</dbReference>
<dbReference type="NCBIfam" id="TIGR00638">
    <property type="entry name" value="Mop"/>
    <property type="match status" value="2"/>
</dbReference>
<dbReference type="SUPFAM" id="SSF50331">
    <property type="entry name" value="MOP-like"/>
    <property type="match status" value="2"/>
</dbReference>
<keyword evidence="5" id="KW-1185">Reference proteome</keyword>
<dbReference type="InterPro" id="IPR051815">
    <property type="entry name" value="Molybdate_resp_trans_reg"/>
</dbReference>
<reference evidence="4" key="1">
    <citation type="submission" date="2021-01" db="EMBL/GenBank/DDBJ databases">
        <title>Whole genome shotgun sequence of Dactylosporangium siamense NBRC 106093.</title>
        <authorList>
            <person name="Komaki H."/>
            <person name="Tamura T."/>
        </authorList>
    </citation>
    <scope>NUCLEOTIDE SEQUENCE</scope>
    <source>
        <strain evidence="4">NBRC 106093</strain>
    </source>
</reference>
<gene>
    <name evidence="4" type="ORF">Dsi01nite_034030</name>
</gene>
<dbReference type="InterPro" id="IPR004606">
    <property type="entry name" value="Mop_domain"/>
</dbReference>
<dbReference type="AlphaFoldDB" id="A0A919PKT0"/>
<protein>
    <submittedName>
        <fullName evidence="4">Molybdenum-binding protein</fullName>
    </submittedName>
</protein>
<dbReference type="PANTHER" id="PTHR30432">
    <property type="entry name" value="TRANSCRIPTIONAL REGULATOR MODE"/>
    <property type="match status" value="1"/>
</dbReference>
<dbReference type="PROSITE" id="PS51866">
    <property type="entry name" value="MOP"/>
    <property type="match status" value="2"/>
</dbReference>
<evidence type="ECO:0000256" key="1">
    <source>
        <dbReference type="ARBA" id="ARBA00022505"/>
    </source>
</evidence>
<organism evidence="4 5">
    <name type="scientific">Dactylosporangium siamense</name>
    <dbReference type="NCBI Taxonomy" id="685454"/>
    <lineage>
        <taxon>Bacteria</taxon>
        <taxon>Bacillati</taxon>
        <taxon>Actinomycetota</taxon>
        <taxon>Actinomycetes</taxon>
        <taxon>Micromonosporales</taxon>
        <taxon>Micromonosporaceae</taxon>
        <taxon>Dactylosporangium</taxon>
    </lineage>
</organism>
<proteinExistence type="predicted"/>
<feature type="domain" description="Mop" evidence="3">
    <location>
        <begin position="2"/>
        <end position="68"/>
    </location>
</feature>
<feature type="domain" description="Mop" evidence="3">
    <location>
        <begin position="73"/>
        <end position="139"/>
    </location>
</feature>
<dbReference type="PANTHER" id="PTHR30432:SF1">
    <property type="entry name" value="DNA-BINDING TRANSCRIPTIONAL DUAL REGULATOR MODE"/>
    <property type="match status" value="1"/>
</dbReference>
<evidence type="ECO:0000313" key="4">
    <source>
        <dbReference type="EMBL" id="GIG45362.1"/>
    </source>
</evidence>
<accession>A0A919PKT0</accession>
<dbReference type="GO" id="GO:0015689">
    <property type="term" value="P:molybdate ion transport"/>
    <property type="evidence" value="ECO:0007669"/>
    <property type="project" value="InterPro"/>
</dbReference>
<keyword evidence="1 2" id="KW-0500">Molybdenum</keyword>
<evidence type="ECO:0000313" key="5">
    <source>
        <dbReference type="Proteomes" id="UP000660611"/>
    </source>
</evidence>
<dbReference type="RefSeq" id="WP_203847167.1">
    <property type="nucleotide sequence ID" value="NZ_BAAAVW010000011.1"/>
</dbReference>
<sequence length="140" mass="14020">MQLSIRNQLAGTVESVATGEAMSTVRVRLDGGQEVTAAITAESARDLALTEGTAVLALVKSTEVAVAAATVPRISIRNQLAGTITAVEHGAVMTTVKLAVAGGVTVTAAITKDAAEDLDLAEGAPAVALIKSTEVSVALP</sequence>
<evidence type="ECO:0000259" key="3">
    <source>
        <dbReference type="PROSITE" id="PS51866"/>
    </source>
</evidence>
<dbReference type="Pfam" id="PF03459">
    <property type="entry name" value="TOBE"/>
    <property type="match status" value="2"/>
</dbReference>
<dbReference type="InterPro" id="IPR005116">
    <property type="entry name" value="Transp-assoc_OB_typ1"/>
</dbReference>
<dbReference type="Gene3D" id="2.40.50.100">
    <property type="match status" value="2"/>
</dbReference>